<evidence type="ECO:0000259" key="1">
    <source>
        <dbReference type="Pfam" id="PF10620"/>
    </source>
</evidence>
<dbReference type="InterPro" id="IPR049180">
    <property type="entry name" value="MdcG_C"/>
</dbReference>
<keyword evidence="2" id="KW-0614">Plasmid</keyword>
<dbReference type="EMBL" id="CP028904">
    <property type="protein sequence ID" value="AWB07988.1"/>
    <property type="molecule type" value="Genomic_DNA"/>
</dbReference>
<dbReference type="Proteomes" id="UP000077405">
    <property type="component" value="Plasmid pYZ3"/>
</dbReference>
<geneLocation type="plasmid" evidence="2 3">
    <name>pYZ3</name>
</geneLocation>
<accession>A0A2R4VU68</accession>
<feature type="domain" description="Phosphoribosyl-dephospho-CoA transferase MdcG C-terminal" evidence="1">
    <location>
        <begin position="102"/>
        <end position="212"/>
    </location>
</feature>
<name>A0A2R4VU68_9PROT</name>
<dbReference type="Pfam" id="PF10620">
    <property type="entry name" value="MdcG"/>
    <property type="match status" value="1"/>
</dbReference>
<dbReference type="KEGG" id="ahu:A6A40_23010"/>
<reference evidence="2 3" key="1">
    <citation type="submission" date="2018-04" db="EMBL/GenBank/DDBJ databases">
        <title>Complete genome sequence of the nitrogen-fixing bacterium Azospirillum humicireducens type strain SgZ-5.</title>
        <authorList>
            <person name="Yu Z."/>
        </authorList>
    </citation>
    <scope>NUCLEOTIDE SEQUENCE [LARGE SCALE GENOMIC DNA]</scope>
    <source>
        <strain evidence="2 3">SgZ-5</strain>
        <plasmid evidence="2 3">pYZ3</plasmid>
    </source>
</reference>
<proteinExistence type="predicted"/>
<organism evidence="2 3">
    <name type="scientific">Azospirillum humicireducens</name>
    <dbReference type="NCBI Taxonomy" id="1226968"/>
    <lineage>
        <taxon>Bacteria</taxon>
        <taxon>Pseudomonadati</taxon>
        <taxon>Pseudomonadota</taxon>
        <taxon>Alphaproteobacteria</taxon>
        <taxon>Rhodospirillales</taxon>
        <taxon>Azospirillaceae</taxon>
        <taxon>Azospirillum</taxon>
    </lineage>
</organism>
<keyword evidence="3" id="KW-1185">Reference proteome</keyword>
<sequence length="229" mass="23869">MVDIGPAHRRPVADALRDGLLPMHRRPDVAERIRDVFLATAIPGIVCTPKAPLPDGSIQIGVSFPFREDGVRVRSAVALPRSGVVGIHTPWDIAGRIGSGDFPAAGELLELAGLGQVHGVAVGLFGSAALQALTGLPYMESSSDIDAVVVARSAAGLRAFHAALADVAKRHNRKYDVEVAAPGGLGIKLTELVSDVAAVAGRGMDGVRLVDRRRVLDEIDTLPPLGPAP</sequence>
<evidence type="ECO:0000313" key="3">
    <source>
        <dbReference type="Proteomes" id="UP000077405"/>
    </source>
</evidence>
<gene>
    <name evidence="2" type="primary">mdcG</name>
    <name evidence="2" type="ORF">A6A40_23010</name>
</gene>
<dbReference type="AlphaFoldDB" id="A0A2R4VU68"/>
<evidence type="ECO:0000313" key="2">
    <source>
        <dbReference type="EMBL" id="AWB07988.1"/>
    </source>
</evidence>
<dbReference type="InterPro" id="IPR017557">
    <property type="entry name" value="Holo-ACP_synthase"/>
</dbReference>
<dbReference type="NCBIfam" id="TIGR03135">
    <property type="entry name" value="malonate_mdcG"/>
    <property type="match status" value="1"/>
</dbReference>
<dbReference type="GO" id="GO:0016779">
    <property type="term" value="F:nucleotidyltransferase activity"/>
    <property type="evidence" value="ECO:0007669"/>
    <property type="project" value="InterPro"/>
</dbReference>
<dbReference type="OrthoDB" id="5498803at2"/>
<protein>
    <submittedName>
        <fullName evidence="2">Malonate decarboxylase holo-[acyl-carrier-protein] synthase</fullName>
    </submittedName>
</protein>